<protein>
    <submittedName>
        <fullName evidence="1">Uncharacterized protein</fullName>
    </submittedName>
</protein>
<name>A0A1I4P3H2_9EURY</name>
<keyword evidence="2" id="KW-1185">Reference proteome</keyword>
<dbReference type="RefSeq" id="WP_091932518.1">
    <property type="nucleotide sequence ID" value="NZ_FOUJ01000001.1"/>
</dbReference>
<dbReference type="EMBL" id="FOUJ01000001">
    <property type="protein sequence ID" value="SFM22205.1"/>
    <property type="molecule type" value="Genomic_DNA"/>
</dbReference>
<sequence>MNKKIAVFIMLLVLSLAVSGCSDKETTTTTVEGEDGKEYEVTYTEGVEDEVCPVGSTMTIRDPNTGESMVMEVLGTEVIEGIEMCHTVAEMNVDSEDGFARMEMYTPIDENEESFIMTYYDEDGNVMSEMKAINGKITMTDEEGNVVMEMDTSEQE</sequence>
<dbReference type="AlphaFoldDB" id="A0A1I4P3H2"/>
<dbReference type="PROSITE" id="PS51257">
    <property type="entry name" value="PROKAR_LIPOPROTEIN"/>
    <property type="match status" value="1"/>
</dbReference>
<organism evidence="1 2">
    <name type="scientific">Methanolobus profundi</name>
    <dbReference type="NCBI Taxonomy" id="487685"/>
    <lineage>
        <taxon>Archaea</taxon>
        <taxon>Methanobacteriati</taxon>
        <taxon>Methanobacteriota</taxon>
        <taxon>Stenosarchaea group</taxon>
        <taxon>Methanomicrobia</taxon>
        <taxon>Methanosarcinales</taxon>
        <taxon>Methanosarcinaceae</taxon>
        <taxon>Methanolobus</taxon>
    </lineage>
</organism>
<gene>
    <name evidence="1" type="ORF">SAMN04488696_0428</name>
</gene>
<reference evidence="2" key="1">
    <citation type="submission" date="2016-10" db="EMBL/GenBank/DDBJ databases">
        <authorList>
            <person name="Varghese N."/>
            <person name="Submissions S."/>
        </authorList>
    </citation>
    <scope>NUCLEOTIDE SEQUENCE [LARGE SCALE GENOMIC DNA]</scope>
    <source>
        <strain evidence="2">Mob M</strain>
    </source>
</reference>
<accession>A0A1I4P3H2</accession>
<dbReference type="Proteomes" id="UP000198535">
    <property type="component" value="Unassembled WGS sequence"/>
</dbReference>
<evidence type="ECO:0000313" key="1">
    <source>
        <dbReference type="EMBL" id="SFM22205.1"/>
    </source>
</evidence>
<proteinExistence type="predicted"/>
<dbReference type="OrthoDB" id="133276at2157"/>
<evidence type="ECO:0000313" key="2">
    <source>
        <dbReference type="Proteomes" id="UP000198535"/>
    </source>
</evidence>
<dbReference type="STRING" id="487685.SAMN04488696_0428"/>